<evidence type="ECO:0000313" key="2">
    <source>
        <dbReference type="Proteomes" id="UP000580250"/>
    </source>
</evidence>
<dbReference type="EMBL" id="CAJEWN010000082">
    <property type="protein sequence ID" value="CAD2160943.1"/>
    <property type="molecule type" value="Genomic_DNA"/>
</dbReference>
<organism evidence="1 2">
    <name type="scientific">Meloidogyne enterolobii</name>
    <name type="common">Root-knot nematode worm</name>
    <name type="synonym">Meloidogyne mayaguensis</name>
    <dbReference type="NCBI Taxonomy" id="390850"/>
    <lineage>
        <taxon>Eukaryota</taxon>
        <taxon>Metazoa</taxon>
        <taxon>Ecdysozoa</taxon>
        <taxon>Nematoda</taxon>
        <taxon>Chromadorea</taxon>
        <taxon>Rhabditida</taxon>
        <taxon>Tylenchina</taxon>
        <taxon>Tylenchomorpha</taxon>
        <taxon>Tylenchoidea</taxon>
        <taxon>Meloidogynidae</taxon>
        <taxon>Meloidogyninae</taxon>
        <taxon>Meloidogyne</taxon>
    </lineage>
</organism>
<reference evidence="1 2" key="1">
    <citation type="submission" date="2020-08" db="EMBL/GenBank/DDBJ databases">
        <authorList>
            <person name="Koutsovoulos G."/>
            <person name="Danchin GJ E."/>
        </authorList>
    </citation>
    <scope>NUCLEOTIDE SEQUENCE [LARGE SCALE GENOMIC DNA]</scope>
</reference>
<dbReference type="AlphaFoldDB" id="A0A6V7ULV5"/>
<evidence type="ECO:0000313" key="1">
    <source>
        <dbReference type="EMBL" id="CAD2160943.1"/>
    </source>
</evidence>
<sequence length="51" mass="6022">MECRDHHSSHNQSIYEKKDYLWKYLFRQEVAGHWCVDVTAVELPGGLECPD</sequence>
<proteinExistence type="predicted"/>
<name>A0A6V7ULV5_MELEN</name>
<accession>A0A6V7ULV5</accession>
<protein>
    <submittedName>
        <fullName evidence="1">Uncharacterized protein</fullName>
    </submittedName>
</protein>
<dbReference type="Proteomes" id="UP000580250">
    <property type="component" value="Unassembled WGS sequence"/>
</dbReference>
<gene>
    <name evidence="1" type="ORF">MENT_LOCUS14553</name>
</gene>
<comment type="caution">
    <text evidence="1">The sequence shown here is derived from an EMBL/GenBank/DDBJ whole genome shotgun (WGS) entry which is preliminary data.</text>
</comment>